<evidence type="ECO:0000313" key="10">
    <source>
        <dbReference type="Proteomes" id="UP000292346"/>
    </source>
</evidence>
<sequence>MPSSRPPAADGMVTLTRTTVAGRAKSRGRRHRGETLTKVLFVLPAAVAMVALFGYPVVKNLLMSLQDYGLKTFFTGVAPWVGLQNYSTVVTDKLFSDAMVNTALFTIGSISFQFAIGLGLALFFHKKFPLSGLLRSLLLLPWLLPLIVSSATWRSILEQDSGILNRSLMGLHLINDPVPWLNSPSVALIAVIGVNIWIGIPFNVTLLYSGLAEIPDELYEAGQLDGATGWRAFFYITWPNLRSVASVVLMLGVVYTIKVLDIILGLTGGGPANATQTLATQSYEKSFIDFKFGQGAALSNILIALSFLFAIFYLRGTRRAVDE</sequence>
<name>A0A4R0HHF2_9ACTN</name>
<keyword evidence="6 7" id="KW-0472">Membrane</keyword>
<feature type="transmembrane region" description="Helical" evidence="7">
    <location>
        <begin position="39"/>
        <end position="58"/>
    </location>
</feature>
<accession>A0A4R0HHF2</accession>
<evidence type="ECO:0000256" key="4">
    <source>
        <dbReference type="ARBA" id="ARBA00022692"/>
    </source>
</evidence>
<feature type="transmembrane region" description="Helical" evidence="7">
    <location>
        <begin position="136"/>
        <end position="156"/>
    </location>
</feature>
<protein>
    <submittedName>
        <fullName evidence="9">Sugar ABC transporter permease</fullName>
    </submittedName>
</protein>
<keyword evidence="3" id="KW-1003">Cell membrane</keyword>
<dbReference type="SUPFAM" id="SSF161098">
    <property type="entry name" value="MetI-like"/>
    <property type="match status" value="1"/>
</dbReference>
<dbReference type="Pfam" id="PF00528">
    <property type="entry name" value="BPD_transp_1"/>
    <property type="match status" value="1"/>
</dbReference>
<gene>
    <name evidence="9" type="ORF">E0H45_05295</name>
</gene>
<feature type="transmembrane region" description="Helical" evidence="7">
    <location>
        <begin position="103"/>
        <end position="124"/>
    </location>
</feature>
<evidence type="ECO:0000256" key="7">
    <source>
        <dbReference type="RuleBase" id="RU363032"/>
    </source>
</evidence>
<feature type="domain" description="ABC transmembrane type-1" evidence="8">
    <location>
        <begin position="99"/>
        <end position="313"/>
    </location>
</feature>
<dbReference type="InterPro" id="IPR035906">
    <property type="entry name" value="MetI-like_sf"/>
</dbReference>
<dbReference type="EMBL" id="SJJZ01000001">
    <property type="protein sequence ID" value="TCC10727.1"/>
    <property type="molecule type" value="Genomic_DNA"/>
</dbReference>
<dbReference type="PROSITE" id="PS50928">
    <property type="entry name" value="ABC_TM1"/>
    <property type="match status" value="1"/>
</dbReference>
<proteinExistence type="inferred from homology"/>
<keyword evidence="10" id="KW-1185">Reference proteome</keyword>
<dbReference type="PANTHER" id="PTHR43005:SF1">
    <property type="entry name" value="SPERMIDINE_PUTRESCINE TRANSPORT SYSTEM PERMEASE PROTEIN"/>
    <property type="match status" value="1"/>
</dbReference>
<comment type="subcellular location">
    <subcellularLocation>
        <location evidence="1 7">Cell membrane</location>
        <topology evidence="1 7">Multi-pass membrane protein</topology>
    </subcellularLocation>
</comment>
<reference evidence="9 10" key="1">
    <citation type="submission" date="2019-02" db="EMBL/GenBank/DDBJ databases">
        <title>Kribbella capetownensis sp. nov. and Kribbella speibonae sp. nov., isolated from soil.</title>
        <authorList>
            <person name="Curtis S.M."/>
            <person name="Norton I."/>
            <person name="Everest G.J."/>
            <person name="Meyers P.R."/>
        </authorList>
    </citation>
    <scope>NUCLEOTIDE SEQUENCE [LARGE SCALE GENOMIC DNA]</scope>
    <source>
        <strain evidence="9 10">KCTC 29219</strain>
    </source>
</reference>
<dbReference type="PANTHER" id="PTHR43005">
    <property type="entry name" value="BLR7065 PROTEIN"/>
    <property type="match status" value="1"/>
</dbReference>
<keyword evidence="2 7" id="KW-0813">Transport</keyword>
<feature type="transmembrane region" description="Helical" evidence="7">
    <location>
        <begin position="232"/>
        <end position="257"/>
    </location>
</feature>
<dbReference type="Gene3D" id="1.10.3720.10">
    <property type="entry name" value="MetI-like"/>
    <property type="match status" value="1"/>
</dbReference>
<evidence type="ECO:0000256" key="1">
    <source>
        <dbReference type="ARBA" id="ARBA00004651"/>
    </source>
</evidence>
<dbReference type="OrthoDB" id="9804439at2"/>
<dbReference type="Proteomes" id="UP000292346">
    <property type="component" value="Unassembled WGS sequence"/>
</dbReference>
<organism evidence="9 10">
    <name type="scientific">Kribbella soli</name>
    <dbReference type="NCBI Taxonomy" id="1124743"/>
    <lineage>
        <taxon>Bacteria</taxon>
        <taxon>Bacillati</taxon>
        <taxon>Actinomycetota</taxon>
        <taxon>Actinomycetes</taxon>
        <taxon>Propionibacteriales</taxon>
        <taxon>Kribbellaceae</taxon>
        <taxon>Kribbella</taxon>
    </lineage>
</organism>
<dbReference type="GO" id="GO:0005886">
    <property type="term" value="C:plasma membrane"/>
    <property type="evidence" value="ECO:0007669"/>
    <property type="project" value="UniProtKB-SubCell"/>
</dbReference>
<evidence type="ECO:0000256" key="2">
    <source>
        <dbReference type="ARBA" id="ARBA00022448"/>
    </source>
</evidence>
<evidence type="ECO:0000259" key="8">
    <source>
        <dbReference type="PROSITE" id="PS50928"/>
    </source>
</evidence>
<feature type="transmembrane region" description="Helical" evidence="7">
    <location>
        <begin position="186"/>
        <end position="211"/>
    </location>
</feature>
<dbReference type="AlphaFoldDB" id="A0A4R0HHF2"/>
<evidence type="ECO:0000256" key="5">
    <source>
        <dbReference type="ARBA" id="ARBA00022989"/>
    </source>
</evidence>
<dbReference type="InterPro" id="IPR000515">
    <property type="entry name" value="MetI-like"/>
</dbReference>
<dbReference type="CDD" id="cd06261">
    <property type="entry name" value="TM_PBP2"/>
    <property type="match status" value="1"/>
</dbReference>
<comment type="caution">
    <text evidence="9">The sequence shown here is derived from an EMBL/GenBank/DDBJ whole genome shotgun (WGS) entry which is preliminary data.</text>
</comment>
<evidence type="ECO:0000256" key="3">
    <source>
        <dbReference type="ARBA" id="ARBA00022475"/>
    </source>
</evidence>
<evidence type="ECO:0000256" key="6">
    <source>
        <dbReference type="ARBA" id="ARBA00023136"/>
    </source>
</evidence>
<feature type="transmembrane region" description="Helical" evidence="7">
    <location>
        <begin position="292"/>
        <end position="314"/>
    </location>
</feature>
<keyword evidence="5 7" id="KW-1133">Transmembrane helix</keyword>
<keyword evidence="4 7" id="KW-0812">Transmembrane</keyword>
<dbReference type="GO" id="GO:0055085">
    <property type="term" value="P:transmembrane transport"/>
    <property type="evidence" value="ECO:0007669"/>
    <property type="project" value="InterPro"/>
</dbReference>
<evidence type="ECO:0000313" key="9">
    <source>
        <dbReference type="EMBL" id="TCC10727.1"/>
    </source>
</evidence>
<comment type="similarity">
    <text evidence="7">Belongs to the binding-protein-dependent transport system permease family.</text>
</comment>